<protein>
    <submittedName>
        <fullName evidence="2">16355_t:CDS:1</fullName>
    </submittedName>
</protein>
<proteinExistence type="predicted"/>
<dbReference type="EMBL" id="CAJVPV010004314">
    <property type="protein sequence ID" value="CAG8570746.1"/>
    <property type="molecule type" value="Genomic_DNA"/>
</dbReference>
<feature type="compositionally biased region" description="Low complexity" evidence="1">
    <location>
        <begin position="22"/>
        <end position="33"/>
    </location>
</feature>
<dbReference type="AlphaFoldDB" id="A0A9N9BJB3"/>
<evidence type="ECO:0000256" key="1">
    <source>
        <dbReference type="SAM" id="MobiDB-lite"/>
    </source>
</evidence>
<organism evidence="2 3">
    <name type="scientific">Acaulospora morrowiae</name>
    <dbReference type="NCBI Taxonomy" id="94023"/>
    <lineage>
        <taxon>Eukaryota</taxon>
        <taxon>Fungi</taxon>
        <taxon>Fungi incertae sedis</taxon>
        <taxon>Mucoromycota</taxon>
        <taxon>Glomeromycotina</taxon>
        <taxon>Glomeromycetes</taxon>
        <taxon>Diversisporales</taxon>
        <taxon>Acaulosporaceae</taxon>
        <taxon>Acaulospora</taxon>
    </lineage>
</organism>
<dbReference type="Proteomes" id="UP000789342">
    <property type="component" value="Unassembled WGS sequence"/>
</dbReference>
<reference evidence="2" key="1">
    <citation type="submission" date="2021-06" db="EMBL/GenBank/DDBJ databases">
        <authorList>
            <person name="Kallberg Y."/>
            <person name="Tangrot J."/>
            <person name="Rosling A."/>
        </authorList>
    </citation>
    <scope>NUCLEOTIDE SEQUENCE</scope>
    <source>
        <strain evidence="2">CL551</strain>
    </source>
</reference>
<evidence type="ECO:0000313" key="3">
    <source>
        <dbReference type="Proteomes" id="UP000789342"/>
    </source>
</evidence>
<feature type="region of interest" description="Disordered" evidence="1">
    <location>
        <begin position="1"/>
        <end position="55"/>
    </location>
</feature>
<feature type="compositionally biased region" description="Basic and acidic residues" evidence="1">
    <location>
        <begin position="1"/>
        <end position="15"/>
    </location>
</feature>
<name>A0A9N9BJB3_9GLOM</name>
<gene>
    <name evidence="2" type="ORF">AMORRO_LOCUS6455</name>
</gene>
<keyword evidence="3" id="KW-1185">Reference proteome</keyword>
<feature type="non-terminal residue" evidence="2">
    <location>
        <position position="1"/>
    </location>
</feature>
<evidence type="ECO:0000313" key="2">
    <source>
        <dbReference type="EMBL" id="CAG8570746.1"/>
    </source>
</evidence>
<sequence>EANSYRYRDTNETKTKGNGHQTSNRNSTASNSAGPAIAPTGTPRVMATKPATETESRPFLTNLKSSRTQVIPPTDAAKLVMTQAKARTAIGHKQLDRRIVDQMKMNKIVGPIRPRSATDPIAGDGVIAANMYWKIAKAMIGVPVGAIAGPAELLAVLLTP</sequence>
<comment type="caution">
    <text evidence="2">The sequence shown here is derived from an EMBL/GenBank/DDBJ whole genome shotgun (WGS) entry which is preliminary data.</text>
</comment>
<accession>A0A9N9BJB3</accession>